<dbReference type="OrthoDB" id="655540at2759"/>
<evidence type="ECO:0000256" key="1">
    <source>
        <dbReference type="ARBA" id="ARBA00004141"/>
    </source>
</evidence>
<organism evidence="11 12">
    <name type="scientific">Beauveria brongniartii RCEF 3172</name>
    <dbReference type="NCBI Taxonomy" id="1081107"/>
    <lineage>
        <taxon>Eukaryota</taxon>
        <taxon>Fungi</taxon>
        <taxon>Dikarya</taxon>
        <taxon>Ascomycota</taxon>
        <taxon>Pezizomycotina</taxon>
        <taxon>Sordariomycetes</taxon>
        <taxon>Hypocreomycetidae</taxon>
        <taxon>Hypocreales</taxon>
        <taxon>Cordycipitaceae</taxon>
        <taxon>Beauveria</taxon>
        <taxon>Beauveria brongniartii</taxon>
    </lineage>
</organism>
<feature type="transmembrane region" description="Helical" evidence="9">
    <location>
        <begin position="634"/>
        <end position="655"/>
    </location>
</feature>
<evidence type="ECO:0000256" key="7">
    <source>
        <dbReference type="ARBA" id="ARBA00023136"/>
    </source>
</evidence>
<keyword evidence="4 9" id="KW-0812">Transmembrane</keyword>
<feature type="compositionally biased region" description="Basic and acidic residues" evidence="8">
    <location>
        <begin position="52"/>
        <end position="64"/>
    </location>
</feature>
<evidence type="ECO:0000256" key="2">
    <source>
        <dbReference type="ARBA" id="ARBA00008066"/>
    </source>
</evidence>
<evidence type="ECO:0000256" key="5">
    <source>
        <dbReference type="ARBA" id="ARBA00022970"/>
    </source>
</evidence>
<keyword evidence="5" id="KW-0029">Amino-acid transport</keyword>
<dbReference type="PANTHER" id="PTHR22950">
    <property type="entry name" value="AMINO ACID TRANSPORTER"/>
    <property type="match status" value="1"/>
</dbReference>
<evidence type="ECO:0000259" key="10">
    <source>
        <dbReference type="Pfam" id="PF01490"/>
    </source>
</evidence>
<keyword evidence="7 9" id="KW-0472">Membrane</keyword>
<feature type="transmembrane region" description="Helical" evidence="9">
    <location>
        <begin position="545"/>
        <end position="563"/>
    </location>
</feature>
<feature type="region of interest" description="Disordered" evidence="8">
    <location>
        <begin position="236"/>
        <end position="255"/>
    </location>
</feature>
<feature type="transmembrane region" description="Helical" evidence="9">
    <location>
        <begin position="427"/>
        <end position="447"/>
    </location>
</feature>
<feature type="transmembrane region" description="Helical" evidence="9">
    <location>
        <begin position="504"/>
        <end position="525"/>
    </location>
</feature>
<keyword evidence="12" id="KW-1185">Reference proteome</keyword>
<dbReference type="Pfam" id="PF01490">
    <property type="entry name" value="Aa_trans"/>
    <property type="match status" value="1"/>
</dbReference>
<proteinExistence type="inferred from homology"/>
<dbReference type="InterPro" id="IPR013057">
    <property type="entry name" value="AA_transpt_TM"/>
</dbReference>
<comment type="caution">
    <text evidence="11">The sequence shown here is derived from an EMBL/GenBank/DDBJ whole genome shotgun (WGS) entry which is preliminary data.</text>
</comment>
<comment type="subcellular location">
    <subcellularLocation>
        <location evidence="1">Membrane</location>
        <topology evidence="1">Multi-pass membrane protein</topology>
    </subcellularLocation>
</comment>
<gene>
    <name evidence="11" type="ORF">BBO_03172</name>
</gene>
<dbReference type="AlphaFoldDB" id="A0A167GH47"/>
<feature type="region of interest" description="Disordered" evidence="8">
    <location>
        <begin position="1"/>
        <end position="67"/>
    </location>
</feature>
<evidence type="ECO:0000313" key="11">
    <source>
        <dbReference type="EMBL" id="OAA46617.1"/>
    </source>
</evidence>
<dbReference type="GO" id="GO:0005774">
    <property type="term" value="C:vacuolar membrane"/>
    <property type="evidence" value="ECO:0007669"/>
    <property type="project" value="TreeGrafter"/>
</dbReference>
<feature type="transmembrane region" description="Helical" evidence="9">
    <location>
        <begin position="467"/>
        <end position="492"/>
    </location>
</feature>
<feature type="transmembrane region" description="Helical" evidence="9">
    <location>
        <begin position="608"/>
        <end position="628"/>
    </location>
</feature>
<feature type="transmembrane region" description="Helical" evidence="9">
    <location>
        <begin position="318"/>
        <end position="340"/>
    </location>
</feature>
<accession>A0A167GH47</accession>
<feature type="compositionally biased region" description="Gly residues" evidence="8">
    <location>
        <begin position="244"/>
        <end position="255"/>
    </location>
</feature>
<evidence type="ECO:0000256" key="8">
    <source>
        <dbReference type="SAM" id="MobiDB-lite"/>
    </source>
</evidence>
<dbReference type="PANTHER" id="PTHR22950:SF692">
    <property type="entry name" value="TRANSMEMBRANE AMINO ACID TRANSPORTER FAMILY PROTEIN"/>
    <property type="match status" value="1"/>
</dbReference>
<feature type="domain" description="Amino acid transporter transmembrane" evidence="10">
    <location>
        <begin position="287"/>
        <end position="685"/>
    </location>
</feature>
<evidence type="ECO:0000256" key="9">
    <source>
        <dbReference type="SAM" id="Phobius"/>
    </source>
</evidence>
<sequence length="695" mass="74795">MAPRPQDCNSVTWGEHDGRASPSRSINTGNLAEEAVIDDDDEVQCGDLSDEESGRLVARGERRRSSVGNRLSAMADVGGVNSFRSFARSWQRAAEFAEVIPRRPSIVYNDAAERRDGASEEEIYYARSPVEATPTVRSGLLSQHLEGAATPADSTPSAGHGLDGDDGAVQEDFRAREGKLLDVETAAGALPSDSSSSRSSIFAAPRLSSPSIIGSYGSQYGTVSSGNLRPRASIIHHGRRRRSSGGGGGGGGGGSLVYDDPAFGEENPILVKEVKQGNKVVLTVDGQSTLPQSTFNATNAIIGVGMLSLPLAFRMSGWVLGLGILTLTAAVTAHTANLLARCMRRDVTLITYSDLAYVSFGTRARVVVSALFMLELLAACVALVILFADSLNLLFPEVGDTTTWKCVCAALVFFLNMLPLRWLSYTSVVGIFSTFCIVCLVITDGLVKKESPGSLWEPADTHLWPSNWLALPLAYGLMASPWGAHSVFPSIYRDMRHPHKWDKAVRVTFSFSYVLDTCLAIIGILMFGDGIREAITSNILRTDGFPPALTLFMCVCVAVIPLTKIPLNSRPLITTADVLFGLHFEAQQHSESGGGETSRPWVRSVQRASVRVGVVVLLLVISIVFPAFDSVCAFLGAALCTLISVILPIAFYLKLFWNDISRMERIISWAVIVFFAVLGLMGTACTFLPKSVVDT</sequence>
<dbReference type="EMBL" id="AZHA01000007">
    <property type="protein sequence ID" value="OAA46617.1"/>
    <property type="molecule type" value="Genomic_DNA"/>
</dbReference>
<feature type="compositionally biased region" description="Acidic residues" evidence="8">
    <location>
        <begin position="35"/>
        <end position="51"/>
    </location>
</feature>
<name>A0A167GH47_9HYPO</name>
<reference evidence="11 12" key="1">
    <citation type="journal article" date="2016" name="Genome Biol. Evol.">
        <title>Divergent and convergent evolution of fungal pathogenicity.</title>
        <authorList>
            <person name="Shang Y."/>
            <person name="Xiao G."/>
            <person name="Zheng P."/>
            <person name="Cen K."/>
            <person name="Zhan S."/>
            <person name="Wang C."/>
        </authorList>
    </citation>
    <scope>NUCLEOTIDE SEQUENCE [LARGE SCALE GENOMIC DNA]</scope>
    <source>
        <strain evidence="11 12">RCEF 3172</strain>
    </source>
</reference>
<feature type="transmembrane region" description="Helical" evidence="9">
    <location>
        <begin position="667"/>
        <end position="689"/>
    </location>
</feature>
<dbReference type="GO" id="GO:0015179">
    <property type="term" value="F:L-amino acid transmembrane transporter activity"/>
    <property type="evidence" value="ECO:0007669"/>
    <property type="project" value="TreeGrafter"/>
</dbReference>
<feature type="transmembrane region" description="Helical" evidence="9">
    <location>
        <begin position="402"/>
        <end position="420"/>
    </location>
</feature>
<evidence type="ECO:0000256" key="6">
    <source>
        <dbReference type="ARBA" id="ARBA00022989"/>
    </source>
</evidence>
<keyword evidence="6 9" id="KW-1133">Transmembrane helix</keyword>
<dbReference type="Proteomes" id="UP000076863">
    <property type="component" value="Unassembled WGS sequence"/>
</dbReference>
<evidence type="ECO:0000256" key="4">
    <source>
        <dbReference type="ARBA" id="ARBA00022692"/>
    </source>
</evidence>
<feature type="transmembrane region" description="Helical" evidence="9">
    <location>
        <begin position="366"/>
        <end position="387"/>
    </location>
</feature>
<keyword evidence="3" id="KW-0813">Transport</keyword>
<feature type="region of interest" description="Disordered" evidence="8">
    <location>
        <begin position="146"/>
        <end position="168"/>
    </location>
</feature>
<comment type="similarity">
    <text evidence="2">Belongs to the amino acid/polyamine transporter 2 family.</text>
</comment>
<evidence type="ECO:0000256" key="3">
    <source>
        <dbReference type="ARBA" id="ARBA00022448"/>
    </source>
</evidence>
<protein>
    <submittedName>
        <fullName evidence="11">Amino acid transporter, transmembrane</fullName>
    </submittedName>
</protein>
<evidence type="ECO:0000313" key="12">
    <source>
        <dbReference type="Proteomes" id="UP000076863"/>
    </source>
</evidence>